<dbReference type="Gene3D" id="3.90.320.10">
    <property type="match status" value="1"/>
</dbReference>
<keyword evidence="6" id="KW-0411">Iron-sulfur</keyword>
<dbReference type="Pfam" id="PF01930">
    <property type="entry name" value="Cas_Cas4"/>
    <property type="match status" value="1"/>
</dbReference>
<dbReference type="Proteomes" id="UP000002613">
    <property type="component" value="Chromosome"/>
</dbReference>
<dbReference type="PANTHER" id="PTHR36531">
    <property type="entry name" value="CRISPR-ASSOCIATED EXONUCLEASE CAS4"/>
    <property type="match status" value="1"/>
</dbReference>
<gene>
    <name evidence="8" type="ordered locus">Ferp_1317</name>
</gene>
<evidence type="ECO:0000256" key="3">
    <source>
        <dbReference type="ARBA" id="ARBA00022723"/>
    </source>
</evidence>
<feature type="domain" description="DUF83" evidence="7">
    <location>
        <begin position="137"/>
        <end position="197"/>
    </location>
</feature>
<evidence type="ECO:0000256" key="6">
    <source>
        <dbReference type="ARBA" id="ARBA00023014"/>
    </source>
</evidence>
<dbReference type="GeneID" id="8778832"/>
<sequence>MVRVSDVVSFVRCKRLAFFSIHHPKDFPTPLKAAREIFLSLRKGFDYEWAFERFSTLYPEAKDVFVEASKNFIISEELEKLTPLKWEQYYHSEKLKLSGVVDEIHENSFLWVSLKAPKKEKFENRIKAACYSILTGIDTAYIYYCYDGKFERIDVSRRDKYNALRIIEKVRKIEKGTLPEREESWMCEKCVYVDSCKEKRSTFASRFL</sequence>
<dbReference type="PANTHER" id="PTHR36531:SF6">
    <property type="entry name" value="DNA REPLICATION ATP-DEPENDENT HELICASE_NUCLEASE DNA2"/>
    <property type="match status" value="1"/>
</dbReference>
<evidence type="ECO:0000313" key="8">
    <source>
        <dbReference type="EMBL" id="ADC65470.1"/>
    </source>
</evidence>
<reference evidence="9" key="1">
    <citation type="submission" date="2010-02" db="EMBL/GenBank/DDBJ databases">
        <title>Complete sequence of Ferroglobus placidus DSM 10642.</title>
        <authorList>
            <consortium name="US DOE Joint Genome Institute"/>
            <person name="Lucas S."/>
            <person name="Copeland A."/>
            <person name="Lapidus A."/>
            <person name="Cheng J.-F."/>
            <person name="Bruce D."/>
            <person name="Goodwin L."/>
            <person name="Pitluck S."/>
            <person name="Saunders E."/>
            <person name="Brettin T."/>
            <person name="Detter J.C."/>
            <person name="Han C."/>
            <person name="Tapia R."/>
            <person name="Larimer F."/>
            <person name="Land M."/>
            <person name="Hauser L."/>
            <person name="Kyrpides N."/>
            <person name="Ivanova N."/>
            <person name="Holmes D."/>
            <person name="Lovley D."/>
            <person name="Kyrpides N."/>
            <person name="Anderson I.J."/>
            <person name="Woyke T."/>
        </authorList>
    </citation>
    <scope>NUCLEOTIDE SEQUENCE [LARGE SCALE GENOMIC DNA]</scope>
    <source>
        <strain evidence="9">DSM 10642 / AEDII12DO</strain>
    </source>
</reference>
<protein>
    <recommendedName>
        <fullName evidence="7">DUF83 domain-containing protein</fullName>
    </recommendedName>
</protein>
<comment type="cofactor">
    <cofactor evidence="1">
        <name>[4Fe-4S] cluster</name>
        <dbReference type="ChEBI" id="CHEBI:49883"/>
    </cofactor>
</comment>
<evidence type="ECO:0000259" key="7">
    <source>
        <dbReference type="Pfam" id="PF01930"/>
    </source>
</evidence>
<evidence type="ECO:0000256" key="1">
    <source>
        <dbReference type="ARBA" id="ARBA00001966"/>
    </source>
</evidence>
<dbReference type="RefSeq" id="WP_012965813.1">
    <property type="nucleotide sequence ID" value="NC_013849.1"/>
</dbReference>
<dbReference type="OrthoDB" id="26676at2157"/>
<dbReference type="GO" id="GO:0051536">
    <property type="term" value="F:iron-sulfur cluster binding"/>
    <property type="evidence" value="ECO:0007669"/>
    <property type="project" value="UniProtKB-KW"/>
</dbReference>
<dbReference type="PaxDb" id="589924-Ferp_1317"/>
<evidence type="ECO:0000256" key="5">
    <source>
        <dbReference type="ARBA" id="ARBA00023004"/>
    </source>
</evidence>
<keyword evidence="3" id="KW-0479">Metal-binding</keyword>
<accession>D3RYA7</accession>
<dbReference type="InterPro" id="IPR051827">
    <property type="entry name" value="Cas4_exonuclease"/>
</dbReference>
<dbReference type="AlphaFoldDB" id="D3RYA7"/>
<keyword evidence="5" id="KW-0408">Iron</keyword>
<keyword evidence="9" id="KW-1185">Reference proteome</keyword>
<name>D3RYA7_FERPA</name>
<dbReference type="InterPro" id="IPR011604">
    <property type="entry name" value="PDDEXK-like_dom_sf"/>
</dbReference>
<keyword evidence="2" id="KW-0540">Nuclease</keyword>
<dbReference type="HOGENOM" id="CLU_1248228_0_0_2"/>
<dbReference type="GO" id="GO:0046872">
    <property type="term" value="F:metal ion binding"/>
    <property type="evidence" value="ECO:0007669"/>
    <property type="project" value="UniProtKB-KW"/>
</dbReference>
<evidence type="ECO:0000256" key="4">
    <source>
        <dbReference type="ARBA" id="ARBA00022801"/>
    </source>
</evidence>
<keyword evidence="4" id="KW-0378">Hydrolase</keyword>
<dbReference type="eggNOG" id="arCOG00793">
    <property type="taxonomic scope" value="Archaea"/>
</dbReference>
<dbReference type="KEGG" id="fpl:Ferp_1317"/>
<dbReference type="GO" id="GO:0004518">
    <property type="term" value="F:nuclease activity"/>
    <property type="evidence" value="ECO:0007669"/>
    <property type="project" value="UniProtKB-KW"/>
</dbReference>
<proteinExistence type="predicted"/>
<evidence type="ECO:0000313" key="9">
    <source>
        <dbReference type="Proteomes" id="UP000002613"/>
    </source>
</evidence>
<organism evidence="8 9">
    <name type="scientific">Ferroglobus placidus (strain DSM 10642 / AEDII12DO)</name>
    <dbReference type="NCBI Taxonomy" id="589924"/>
    <lineage>
        <taxon>Archaea</taxon>
        <taxon>Methanobacteriati</taxon>
        <taxon>Methanobacteriota</taxon>
        <taxon>Archaeoglobi</taxon>
        <taxon>Archaeoglobales</taxon>
        <taxon>Archaeoglobaceae</taxon>
        <taxon>Ferroglobus</taxon>
    </lineage>
</organism>
<dbReference type="STRING" id="589924.Ferp_1317"/>
<reference evidence="8 9" key="2">
    <citation type="journal article" date="2011" name="Stand. Genomic Sci.">
        <title>Complete genome sequence of Ferroglobus placidus AEDII12DO.</title>
        <authorList>
            <person name="Anderson I."/>
            <person name="Risso C."/>
            <person name="Holmes D."/>
            <person name="Lucas S."/>
            <person name="Copeland A."/>
            <person name="Lapidus A."/>
            <person name="Cheng J.F."/>
            <person name="Bruce D."/>
            <person name="Goodwin L."/>
            <person name="Pitluck S."/>
            <person name="Saunders E."/>
            <person name="Brettin T."/>
            <person name="Detter J.C."/>
            <person name="Han C."/>
            <person name="Tapia R."/>
            <person name="Larimer F."/>
            <person name="Land M."/>
            <person name="Hauser L."/>
            <person name="Woyke T."/>
            <person name="Lovley D."/>
            <person name="Kyrpides N."/>
            <person name="Ivanova N."/>
        </authorList>
    </citation>
    <scope>NUCLEOTIDE SEQUENCE [LARGE SCALE GENOMIC DNA]</scope>
    <source>
        <strain evidence="9">DSM 10642 / AEDII12DO</strain>
    </source>
</reference>
<dbReference type="GO" id="GO:0016787">
    <property type="term" value="F:hydrolase activity"/>
    <property type="evidence" value="ECO:0007669"/>
    <property type="project" value="UniProtKB-KW"/>
</dbReference>
<dbReference type="EMBL" id="CP001899">
    <property type="protein sequence ID" value="ADC65470.1"/>
    <property type="molecule type" value="Genomic_DNA"/>
</dbReference>
<evidence type="ECO:0000256" key="2">
    <source>
        <dbReference type="ARBA" id="ARBA00022722"/>
    </source>
</evidence>
<dbReference type="InterPro" id="IPR022765">
    <property type="entry name" value="Dna2/Cas4_DUF83"/>
</dbReference>